<accession>A0A9D4U4A1</accession>
<dbReference type="NCBIfam" id="TIGR01589">
    <property type="entry name" value="A_thal_3526"/>
    <property type="match status" value="1"/>
</dbReference>
<dbReference type="OrthoDB" id="509052at2759"/>
<dbReference type="EMBL" id="JABFUD020000024">
    <property type="protein sequence ID" value="KAI5060134.1"/>
    <property type="molecule type" value="Genomic_DNA"/>
</dbReference>
<dbReference type="PANTHER" id="PTHR31871">
    <property type="entry name" value="OS02G0137100 PROTEIN"/>
    <property type="match status" value="1"/>
</dbReference>
<dbReference type="InterPro" id="IPR006476">
    <property type="entry name" value="CHP01589_pln"/>
</dbReference>
<protein>
    <submittedName>
        <fullName evidence="1">Uncharacterized protein</fullName>
    </submittedName>
</protein>
<sequence length="123" mass="14367">MRLPKSTRAARETTYNDQNVCISIRDAASCAAFIIKVQHLIERCLTFYMDAEECVKALYKHAGIHPIVTTTVWKELEKANHDFFQDYHKTRLTRKSCHFRKVLRDFTNKLASGKENMEVTKSR</sequence>
<gene>
    <name evidence="1" type="ORF">GOP47_0024554</name>
</gene>
<name>A0A9D4U4A1_ADICA</name>
<dbReference type="AlphaFoldDB" id="A0A9D4U4A1"/>
<reference evidence="1" key="1">
    <citation type="submission" date="2021-01" db="EMBL/GenBank/DDBJ databases">
        <title>Adiantum capillus-veneris genome.</title>
        <authorList>
            <person name="Fang Y."/>
            <person name="Liao Q."/>
        </authorList>
    </citation>
    <scope>NUCLEOTIDE SEQUENCE</scope>
    <source>
        <strain evidence="1">H3</strain>
        <tissue evidence="1">Leaf</tissue>
    </source>
</reference>
<evidence type="ECO:0000313" key="2">
    <source>
        <dbReference type="Proteomes" id="UP000886520"/>
    </source>
</evidence>
<organism evidence="1 2">
    <name type="scientific">Adiantum capillus-veneris</name>
    <name type="common">Maidenhair fern</name>
    <dbReference type="NCBI Taxonomy" id="13818"/>
    <lineage>
        <taxon>Eukaryota</taxon>
        <taxon>Viridiplantae</taxon>
        <taxon>Streptophyta</taxon>
        <taxon>Embryophyta</taxon>
        <taxon>Tracheophyta</taxon>
        <taxon>Polypodiopsida</taxon>
        <taxon>Polypodiidae</taxon>
        <taxon>Polypodiales</taxon>
        <taxon>Pteridineae</taxon>
        <taxon>Pteridaceae</taxon>
        <taxon>Vittarioideae</taxon>
        <taxon>Adiantum</taxon>
    </lineage>
</organism>
<comment type="caution">
    <text evidence="1">The sequence shown here is derived from an EMBL/GenBank/DDBJ whole genome shotgun (WGS) entry which is preliminary data.</text>
</comment>
<dbReference type="PANTHER" id="PTHR31871:SF61">
    <property type="entry name" value="OS06G0705300 PROTEIN"/>
    <property type="match status" value="1"/>
</dbReference>
<evidence type="ECO:0000313" key="1">
    <source>
        <dbReference type="EMBL" id="KAI5060134.1"/>
    </source>
</evidence>
<keyword evidence="2" id="KW-1185">Reference proteome</keyword>
<dbReference type="Proteomes" id="UP000886520">
    <property type="component" value="Chromosome 24"/>
</dbReference>
<proteinExistence type="predicted"/>
<dbReference type="Pfam" id="PF09713">
    <property type="entry name" value="A_thal_3526"/>
    <property type="match status" value="1"/>
</dbReference>